<evidence type="ECO:0000256" key="2">
    <source>
        <dbReference type="ARBA" id="ARBA00023098"/>
    </source>
</evidence>
<keyword evidence="1" id="KW-0677">Repeat</keyword>
<organism evidence="3 4">
    <name type="scientific">Clitoria ternatea</name>
    <name type="common">Butterfly pea</name>
    <dbReference type="NCBI Taxonomy" id="43366"/>
    <lineage>
        <taxon>Eukaryota</taxon>
        <taxon>Viridiplantae</taxon>
        <taxon>Streptophyta</taxon>
        <taxon>Embryophyta</taxon>
        <taxon>Tracheophyta</taxon>
        <taxon>Spermatophyta</taxon>
        <taxon>Magnoliopsida</taxon>
        <taxon>eudicotyledons</taxon>
        <taxon>Gunneridae</taxon>
        <taxon>Pentapetalae</taxon>
        <taxon>rosids</taxon>
        <taxon>fabids</taxon>
        <taxon>Fabales</taxon>
        <taxon>Fabaceae</taxon>
        <taxon>Papilionoideae</taxon>
        <taxon>50 kb inversion clade</taxon>
        <taxon>NPAAA clade</taxon>
        <taxon>indigoferoid/millettioid clade</taxon>
        <taxon>Phaseoleae</taxon>
        <taxon>Clitoria</taxon>
    </lineage>
</organism>
<name>A0AAN9PDW2_CLITE</name>
<dbReference type="AlphaFoldDB" id="A0AAN9PDW2"/>
<keyword evidence="4" id="KW-1185">Reference proteome</keyword>
<comment type="caution">
    <text evidence="3">The sequence shown here is derived from an EMBL/GenBank/DDBJ whole genome shotgun (WGS) entry which is preliminary data.</text>
</comment>
<keyword evidence="2" id="KW-0443">Lipid metabolism</keyword>
<dbReference type="InterPro" id="IPR015679">
    <property type="entry name" value="PLipase_D_fam"/>
</dbReference>
<dbReference type="GO" id="GO:0009395">
    <property type="term" value="P:phospholipid catabolic process"/>
    <property type="evidence" value="ECO:0007669"/>
    <property type="project" value="TreeGrafter"/>
</dbReference>
<dbReference type="GO" id="GO:0004630">
    <property type="term" value="F:phospholipase D activity"/>
    <property type="evidence" value="ECO:0007669"/>
    <property type="project" value="TreeGrafter"/>
</dbReference>
<dbReference type="EMBL" id="JAYKXN010000004">
    <property type="protein sequence ID" value="KAK7293762.1"/>
    <property type="molecule type" value="Genomic_DNA"/>
</dbReference>
<proteinExistence type="predicted"/>
<gene>
    <name evidence="3" type="ORF">RJT34_16635</name>
</gene>
<accession>A0AAN9PDW2</accession>
<evidence type="ECO:0000313" key="3">
    <source>
        <dbReference type="EMBL" id="KAK7293762.1"/>
    </source>
</evidence>
<evidence type="ECO:0000313" key="4">
    <source>
        <dbReference type="Proteomes" id="UP001359559"/>
    </source>
</evidence>
<dbReference type="Proteomes" id="UP001359559">
    <property type="component" value="Unassembled WGS sequence"/>
</dbReference>
<dbReference type="PANTHER" id="PTHR18896:SF86">
    <property type="entry name" value="PHOSPHOLIPASE D DELTA"/>
    <property type="match status" value="1"/>
</dbReference>
<sequence length="173" mass="19753">MQQAIEGTVIPTNTEPTAVCSGGCQPSNEPMLTTEACKSAHDELNKTGENYSNTQDVGSGENFKEVQEKLDPQWLELVQHLIYSHHVVNEWADNLILMELAQKIVSKIRANERFVVYVVKPMWPEDDPKSGAIQEILYWQQRDTNRMNSENSELKLRLQTMEQQVHLQDGKIS</sequence>
<protein>
    <submittedName>
        <fullName evidence="3">Uncharacterized protein</fullName>
    </submittedName>
</protein>
<reference evidence="3 4" key="1">
    <citation type="submission" date="2024-01" db="EMBL/GenBank/DDBJ databases">
        <title>The genomes of 5 underutilized Papilionoideae crops provide insights into root nodulation and disease resistance.</title>
        <authorList>
            <person name="Yuan L."/>
        </authorList>
    </citation>
    <scope>NUCLEOTIDE SEQUENCE [LARGE SCALE GENOMIC DNA]</scope>
    <source>
        <strain evidence="3">LY-2023</strain>
        <tissue evidence="3">Leaf</tissue>
    </source>
</reference>
<dbReference type="GO" id="GO:0005886">
    <property type="term" value="C:plasma membrane"/>
    <property type="evidence" value="ECO:0007669"/>
    <property type="project" value="TreeGrafter"/>
</dbReference>
<evidence type="ECO:0000256" key="1">
    <source>
        <dbReference type="ARBA" id="ARBA00022737"/>
    </source>
</evidence>
<dbReference type="PANTHER" id="PTHR18896">
    <property type="entry name" value="PHOSPHOLIPASE D"/>
    <property type="match status" value="1"/>
</dbReference>